<sequence length="642" mass="71374">MNPREEKRPRLSFPTMNPPPALTIPFTFPLVHSTVLPDPSRFFTPNLLSSPLPTNSFFQNFALNNAEQPEYIHPYLIKSSNSSLSVSYPSRFFTSAFICQVFVADLTISAVNNGKDCEVKKDKISSFNDLSVTLDVPPGLRFLLVRGSPYITCEVCSSTQISISTIHAILSISSNSFGTKHKIHFNNNQTWIMYSSSPLNLDSSLSSITFSGFSGALRFAILPDSDPSYESVLDQYSSCYPVSGEAVFGEPFSLEYKWEKKGLGDLLLLAHPLHVQLLSKEQGGVSILKDFKYKSVDGDLVGVVGDSWMLKTKPVPVTWHSIGGVQEESIPEIVSALRKDVKSLNTPITTSSSYFYGKLIARAARFALIAEEVSCPDVIPRVEKYLKARIEPWLDGTLSGNGFLYESKWGGLVTKQGAVDSGADFGFGVYNDHHYHLGYFLYGIAVLIYGDARVTDIGSTLAAFEIEAMLTWWHVREGEGMYEDEFAKANKVVGMAKVPSQEQLQNPAQVQTKSAFCLKPDFGTAPAGNGKKRSVEGEKAIYVKVLVHRFIQRSRIRDLELVNWTLPALGREGVGEGWKGFVYALQGVYDKEGALEKIRNLNGHDDGNSLSNMLWWIHSRSDGKEEGHDGGRYCWFRHYSDH</sequence>
<dbReference type="Gene3D" id="2.70.98.30">
    <property type="entry name" value="Golgi alpha-mannosidase II, domain 4"/>
    <property type="match status" value="1"/>
</dbReference>
<gene>
    <name evidence="11" type="ORF">IFM89_027129</name>
</gene>
<dbReference type="InterPro" id="IPR040451">
    <property type="entry name" value="GH81_N"/>
</dbReference>
<evidence type="ECO:0000256" key="2">
    <source>
        <dbReference type="ARBA" id="ARBA00010730"/>
    </source>
</evidence>
<protein>
    <recommendedName>
        <fullName evidence="3">glucan endo-1,3-beta-D-glucosidase</fullName>
        <ecNumber evidence="3">3.2.1.39</ecNumber>
    </recommendedName>
</protein>
<keyword evidence="7" id="KW-0961">Cell wall biogenesis/degradation</keyword>
<dbReference type="Proteomes" id="UP000631114">
    <property type="component" value="Unassembled WGS sequence"/>
</dbReference>
<dbReference type="PANTHER" id="PTHR31983:SF0">
    <property type="entry name" value="GLUCAN ENDO-1,3-BETA-D-GLUCOSIDASE 2"/>
    <property type="match status" value="1"/>
</dbReference>
<evidence type="ECO:0000256" key="8">
    <source>
        <dbReference type="ARBA" id="ARBA00023326"/>
    </source>
</evidence>
<dbReference type="EC" id="3.2.1.39" evidence="3"/>
<feature type="domain" description="Glycosyl hydrolase family 81 C-terminal" evidence="10">
    <location>
        <begin position="325"/>
        <end position="449"/>
    </location>
</feature>
<dbReference type="PANTHER" id="PTHR31983">
    <property type="entry name" value="ENDO-1,3(4)-BETA-GLUCANASE 1"/>
    <property type="match status" value="1"/>
</dbReference>
<keyword evidence="4" id="KW-0378">Hydrolase</keyword>
<keyword evidence="12" id="KW-1185">Reference proteome</keyword>
<evidence type="ECO:0000313" key="12">
    <source>
        <dbReference type="Proteomes" id="UP000631114"/>
    </source>
</evidence>
<keyword evidence="5" id="KW-0119">Carbohydrate metabolism</keyword>
<name>A0A835J043_9MAGN</name>
<dbReference type="Pfam" id="PF03639">
    <property type="entry name" value="Glyco_hydro_81"/>
    <property type="match status" value="1"/>
</dbReference>
<dbReference type="OrthoDB" id="4473401at2759"/>
<keyword evidence="8" id="KW-0624">Polysaccharide degradation</keyword>
<comment type="caution">
    <text evidence="11">The sequence shown here is derived from an EMBL/GenBank/DDBJ whole genome shotgun (WGS) entry which is preliminary data.</text>
</comment>
<dbReference type="GO" id="GO:0042973">
    <property type="term" value="F:glucan endo-1,3-beta-D-glucosidase activity"/>
    <property type="evidence" value="ECO:0007669"/>
    <property type="project" value="UniProtKB-EC"/>
</dbReference>
<dbReference type="PROSITE" id="PS52008">
    <property type="entry name" value="GH81"/>
    <property type="match status" value="1"/>
</dbReference>
<evidence type="ECO:0000259" key="10">
    <source>
        <dbReference type="Pfam" id="PF17652"/>
    </source>
</evidence>
<feature type="domain" description="Glycosyl hydrolase family 81 N-terminal" evidence="9">
    <location>
        <begin position="49"/>
        <end position="319"/>
    </location>
</feature>
<dbReference type="EMBL" id="JADFTS010000001">
    <property type="protein sequence ID" value="KAF9625797.1"/>
    <property type="molecule type" value="Genomic_DNA"/>
</dbReference>
<evidence type="ECO:0000256" key="3">
    <source>
        <dbReference type="ARBA" id="ARBA00012780"/>
    </source>
</evidence>
<organism evidence="11 12">
    <name type="scientific">Coptis chinensis</name>
    <dbReference type="NCBI Taxonomy" id="261450"/>
    <lineage>
        <taxon>Eukaryota</taxon>
        <taxon>Viridiplantae</taxon>
        <taxon>Streptophyta</taxon>
        <taxon>Embryophyta</taxon>
        <taxon>Tracheophyta</taxon>
        <taxon>Spermatophyta</taxon>
        <taxon>Magnoliopsida</taxon>
        <taxon>Ranunculales</taxon>
        <taxon>Ranunculaceae</taxon>
        <taxon>Coptidoideae</taxon>
        <taxon>Coptis</taxon>
    </lineage>
</organism>
<evidence type="ECO:0000256" key="5">
    <source>
        <dbReference type="ARBA" id="ARBA00023277"/>
    </source>
</evidence>
<evidence type="ECO:0000256" key="4">
    <source>
        <dbReference type="ARBA" id="ARBA00022801"/>
    </source>
</evidence>
<evidence type="ECO:0000256" key="6">
    <source>
        <dbReference type="ARBA" id="ARBA00023295"/>
    </source>
</evidence>
<evidence type="ECO:0000256" key="7">
    <source>
        <dbReference type="ARBA" id="ARBA00023316"/>
    </source>
</evidence>
<comment type="catalytic activity">
    <reaction evidence="1">
        <text>Hydrolysis of (1-&gt;3)-beta-D-glucosidic linkages in (1-&gt;3)-beta-D-glucans.</text>
        <dbReference type="EC" id="3.2.1.39"/>
    </reaction>
</comment>
<dbReference type="InterPro" id="IPR005200">
    <property type="entry name" value="Endo-beta-glucanase"/>
</dbReference>
<keyword evidence="6" id="KW-0326">Glycosidase</keyword>
<evidence type="ECO:0000259" key="9">
    <source>
        <dbReference type="Pfam" id="PF03639"/>
    </source>
</evidence>
<proteinExistence type="inferred from homology"/>
<dbReference type="GO" id="GO:0071555">
    <property type="term" value="P:cell wall organization"/>
    <property type="evidence" value="ECO:0007669"/>
    <property type="project" value="UniProtKB-KW"/>
</dbReference>
<dbReference type="GO" id="GO:0052861">
    <property type="term" value="F:endo-1,3(4)-beta-glucanase activity"/>
    <property type="evidence" value="ECO:0007669"/>
    <property type="project" value="InterPro"/>
</dbReference>
<evidence type="ECO:0000313" key="11">
    <source>
        <dbReference type="EMBL" id="KAF9625797.1"/>
    </source>
</evidence>
<dbReference type="GO" id="GO:0000272">
    <property type="term" value="P:polysaccharide catabolic process"/>
    <property type="evidence" value="ECO:0007669"/>
    <property type="project" value="UniProtKB-KW"/>
</dbReference>
<dbReference type="InterPro" id="IPR040720">
    <property type="entry name" value="GH81_C"/>
</dbReference>
<dbReference type="AlphaFoldDB" id="A0A835J043"/>
<reference evidence="11 12" key="1">
    <citation type="submission" date="2020-10" db="EMBL/GenBank/DDBJ databases">
        <title>The Coptis chinensis genome and diversification of protoberbering-type alkaloids.</title>
        <authorList>
            <person name="Wang B."/>
            <person name="Shu S."/>
            <person name="Song C."/>
            <person name="Liu Y."/>
        </authorList>
    </citation>
    <scope>NUCLEOTIDE SEQUENCE [LARGE SCALE GENOMIC DNA]</scope>
    <source>
        <strain evidence="11">HL-2020</strain>
        <tissue evidence="11">Leaf</tissue>
    </source>
</reference>
<comment type="similarity">
    <text evidence="2">Belongs to the glycosyl hydrolase 81 family.</text>
</comment>
<evidence type="ECO:0000256" key="1">
    <source>
        <dbReference type="ARBA" id="ARBA00000382"/>
    </source>
</evidence>
<dbReference type="Pfam" id="PF17652">
    <property type="entry name" value="Glyco_hydro81C"/>
    <property type="match status" value="1"/>
</dbReference>
<accession>A0A835J043</accession>